<protein>
    <submittedName>
        <fullName evidence="2">Uncharacterized protein</fullName>
    </submittedName>
</protein>
<accession>A0ABM4GH69</accession>
<evidence type="ECO:0000313" key="1">
    <source>
        <dbReference type="Proteomes" id="UP001652661"/>
    </source>
</evidence>
<gene>
    <name evidence="2" type="primary">LOC138928619</name>
</gene>
<proteinExistence type="predicted"/>
<dbReference type="GeneID" id="138928619"/>
<dbReference type="PANTHER" id="PTHR47331">
    <property type="entry name" value="PHD-TYPE DOMAIN-CONTAINING PROTEIN"/>
    <property type="match status" value="1"/>
</dbReference>
<name>A0ABM4GH69_DROKI</name>
<keyword evidence="1" id="KW-1185">Reference proteome</keyword>
<dbReference type="SUPFAM" id="SSF56672">
    <property type="entry name" value="DNA/RNA polymerases"/>
    <property type="match status" value="1"/>
</dbReference>
<reference evidence="2" key="2">
    <citation type="submission" date="2025-08" db="UniProtKB">
        <authorList>
            <consortium name="RefSeq"/>
        </authorList>
    </citation>
    <scope>IDENTIFICATION</scope>
    <source>
        <strain evidence="2">14028-0561.14</strain>
        <tissue evidence="2">Whole fly</tissue>
    </source>
</reference>
<dbReference type="Proteomes" id="UP001652661">
    <property type="component" value="Chromosome 2L"/>
</dbReference>
<dbReference type="PANTHER" id="PTHR47331:SF1">
    <property type="entry name" value="GAG-LIKE PROTEIN"/>
    <property type="match status" value="1"/>
</dbReference>
<reference evidence="1" key="1">
    <citation type="submission" date="2025-05" db="UniProtKB">
        <authorList>
            <consortium name="RefSeq"/>
        </authorList>
    </citation>
    <scope>NUCLEOTIDE SEQUENCE [LARGE SCALE GENOMIC DNA]</scope>
    <source>
        <strain evidence="1">14028-0561.14</strain>
    </source>
</reference>
<organism evidence="1 2">
    <name type="scientific">Drosophila kikkawai</name>
    <name type="common">Fruit fly</name>
    <dbReference type="NCBI Taxonomy" id="30033"/>
    <lineage>
        <taxon>Eukaryota</taxon>
        <taxon>Metazoa</taxon>
        <taxon>Ecdysozoa</taxon>
        <taxon>Arthropoda</taxon>
        <taxon>Hexapoda</taxon>
        <taxon>Insecta</taxon>
        <taxon>Pterygota</taxon>
        <taxon>Neoptera</taxon>
        <taxon>Endopterygota</taxon>
        <taxon>Diptera</taxon>
        <taxon>Brachycera</taxon>
        <taxon>Muscomorpha</taxon>
        <taxon>Ephydroidea</taxon>
        <taxon>Drosophilidae</taxon>
        <taxon>Drosophila</taxon>
        <taxon>Sophophora</taxon>
    </lineage>
</organism>
<evidence type="ECO:0000313" key="2">
    <source>
        <dbReference type="RefSeq" id="XP_070142058.1"/>
    </source>
</evidence>
<sequence>MEKMVEDYFEMESFGVMLAPQVAASNDARAQRILEDTTVKVGRRYQTLPRSYEMVHRRLINVEKKLKRNGQFALEYDRIIKDYVSKGYARKLQLTSSPRRATSYDAVNVLPHLGVENPNKPGKVRLVFDAAAKVGGTSLNSALGKGPQHYKPLPAVLFHFMEGAVGVFGDIKEMFHQVLIRPEDRCSGSTWCIIECQEAF</sequence>
<dbReference type="InterPro" id="IPR043502">
    <property type="entry name" value="DNA/RNA_pol_sf"/>
</dbReference>
<dbReference type="RefSeq" id="XP_070142058.1">
    <property type="nucleotide sequence ID" value="XM_070285957.1"/>
</dbReference>